<dbReference type="EMBL" id="QJKF01000009">
    <property type="protein sequence ID" value="PXX61107.1"/>
    <property type="molecule type" value="Genomic_DNA"/>
</dbReference>
<organism evidence="3 4">
    <name type="scientific">Nocardia tenerifensis</name>
    <dbReference type="NCBI Taxonomy" id="228006"/>
    <lineage>
        <taxon>Bacteria</taxon>
        <taxon>Bacillati</taxon>
        <taxon>Actinomycetota</taxon>
        <taxon>Actinomycetes</taxon>
        <taxon>Mycobacteriales</taxon>
        <taxon>Nocardiaceae</taxon>
        <taxon>Nocardia</taxon>
    </lineage>
</organism>
<feature type="domain" description="HTH merR-type" evidence="2">
    <location>
        <begin position="2"/>
        <end position="71"/>
    </location>
</feature>
<keyword evidence="4" id="KW-1185">Reference proteome</keyword>
<dbReference type="SMART" id="SM00422">
    <property type="entry name" value="HTH_MERR"/>
    <property type="match status" value="1"/>
</dbReference>
<dbReference type="GO" id="GO:0003700">
    <property type="term" value="F:DNA-binding transcription factor activity"/>
    <property type="evidence" value="ECO:0007669"/>
    <property type="project" value="InterPro"/>
</dbReference>
<sequence length="245" mass="27188">MAWSTRQLAELAGTSLRAVRHYHEIGLLAEPERRSNGYKSYGVAHLVRLLRIKRLTDLGFSLAQIAEMGEAEEHPEQAIRQLDAELAASIERLQRIRVELSQTLRQAGPTDLPPALAEAAAHVDLSDADRAFIVVLARVLGPSGIDAYIEMLHTYHAEPATVEFDQLPEDADEHTRRTLAERMAPQVQSMLDGHPGLLDPYTDAPRGAHFAWQTVEVAVNDLYNSAQIDVLTRIGQQLMSSAETR</sequence>
<proteinExistence type="predicted"/>
<dbReference type="PROSITE" id="PS50937">
    <property type="entry name" value="HTH_MERR_2"/>
    <property type="match status" value="1"/>
</dbReference>
<keyword evidence="1 3" id="KW-0238">DNA-binding</keyword>
<dbReference type="PANTHER" id="PTHR30204">
    <property type="entry name" value="REDOX-CYCLING DRUG-SENSING TRANSCRIPTIONAL ACTIVATOR SOXR"/>
    <property type="match status" value="1"/>
</dbReference>
<evidence type="ECO:0000259" key="2">
    <source>
        <dbReference type="PROSITE" id="PS50937"/>
    </source>
</evidence>
<dbReference type="GO" id="GO:0003677">
    <property type="term" value="F:DNA binding"/>
    <property type="evidence" value="ECO:0007669"/>
    <property type="project" value="UniProtKB-KW"/>
</dbReference>
<dbReference type="Pfam" id="PF13411">
    <property type="entry name" value="MerR_1"/>
    <property type="match status" value="1"/>
</dbReference>
<dbReference type="InterPro" id="IPR047057">
    <property type="entry name" value="MerR_fam"/>
</dbReference>
<dbReference type="OrthoDB" id="4569196at2"/>
<reference evidence="3 4" key="1">
    <citation type="submission" date="2018-05" db="EMBL/GenBank/DDBJ databases">
        <title>Genomic Encyclopedia of Type Strains, Phase IV (KMG-IV): sequencing the most valuable type-strain genomes for metagenomic binning, comparative biology and taxonomic classification.</title>
        <authorList>
            <person name="Goeker M."/>
        </authorList>
    </citation>
    <scope>NUCLEOTIDE SEQUENCE [LARGE SCALE GENOMIC DNA]</scope>
    <source>
        <strain evidence="3 4">DSM 44704</strain>
    </source>
</reference>
<dbReference type="AlphaFoldDB" id="A0A318KJH1"/>
<evidence type="ECO:0000313" key="3">
    <source>
        <dbReference type="EMBL" id="PXX61107.1"/>
    </source>
</evidence>
<dbReference type="Proteomes" id="UP000247569">
    <property type="component" value="Unassembled WGS sequence"/>
</dbReference>
<dbReference type="CDD" id="cd00592">
    <property type="entry name" value="HTH_MerR-like"/>
    <property type="match status" value="1"/>
</dbReference>
<dbReference type="Gene3D" id="1.10.1660.10">
    <property type="match status" value="1"/>
</dbReference>
<accession>A0A318KJH1</accession>
<dbReference type="SUPFAM" id="SSF46955">
    <property type="entry name" value="Putative DNA-binding domain"/>
    <property type="match status" value="1"/>
</dbReference>
<comment type="caution">
    <text evidence="3">The sequence shown here is derived from an EMBL/GenBank/DDBJ whole genome shotgun (WGS) entry which is preliminary data.</text>
</comment>
<evidence type="ECO:0000313" key="4">
    <source>
        <dbReference type="Proteomes" id="UP000247569"/>
    </source>
</evidence>
<name>A0A318KJH1_9NOCA</name>
<dbReference type="InterPro" id="IPR009061">
    <property type="entry name" value="DNA-bd_dom_put_sf"/>
</dbReference>
<gene>
    <name evidence="3" type="ORF">DFR70_109299</name>
</gene>
<dbReference type="RefSeq" id="WP_040742087.1">
    <property type="nucleotide sequence ID" value="NZ_QJKF01000009.1"/>
</dbReference>
<protein>
    <submittedName>
        <fullName evidence="3">DNA-binding transcriptional MerR regulator</fullName>
    </submittedName>
</protein>
<evidence type="ECO:0000256" key="1">
    <source>
        <dbReference type="ARBA" id="ARBA00023125"/>
    </source>
</evidence>
<dbReference type="PANTHER" id="PTHR30204:SF93">
    <property type="entry name" value="HTH MERR-TYPE DOMAIN-CONTAINING PROTEIN"/>
    <property type="match status" value="1"/>
</dbReference>
<dbReference type="InterPro" id="IPR000551">
    <property type="entry name" value="MerR-type_HTH_dom"/>
</dbReference>